<sequence>MLRLTFLGTGTSQGVPMIGCNCEVCRSHDSRDKRLRSSVMIERFDSAPGKRPADELPQQPAHAMYPRPVGADARIVIDAGPDFRYQMLREGVKTLDAILLTHEHKDHIAGIDDIRAFNYFEGRAVPIYATERVGRAVRKDFDYAFAENRYPGAPEIDLRTIRQNEPFDVAGFHVIPISGRHYLLPVTGYRIGALAYLTDFNGIDDRQLDKLWGVDVLVINALRYEKHISHFTVDEAVEISRRVHARRTYLTHMSHQIGLYADKKDTLPAGVEFAWDGLRIEIE</sequence>
<dbReference type="Gene3D" id="3.60.15.10">
    <property type="entry name" value="Ribonuclease Z/Hydroxyacylglutathione hydrolase-like"/>
    <property type="match status" value="1"/>
</dbReference>
<reference evidence="2 3" key="1">
    <citation type="submission" date="2014-09" db="EMBL/GenBank/DDBJ databases">
        <title>Alistipes sp. 627, sp. nov., a novel member of the family Rikenellaceae isolated from human faeces.</title>
        <authorList>
            <person name="Shkoporov A.N."/>
            <person name="Chaplin A.V."/>
            <person name="Motuzova O.V."/>
            <person name="Kafarskaia L.I."/>
            <person name="Khokhlova E.V."/>
            <person name="Efimov B.A."/>
        </authorList>
    </citation>
    <scope>NUCLEOTIDE SEQUENCE [LARGE SCALE GENOMIC DNA]</scope>
    <source>
        <strain evidence="2 3">627</strain>
    </source>
</reference>
<dbReference type="PANTHER" id="PTHR42663:SF6">
    <property type="entry name" value="HYDROLASE C777.06C-RELATED"/>
    <property type="match status" value="1"/>
</dbReference>
<keyword evidence="3" id="KW-1185">Reference proteome</keyword>
<gene>
    <name evidence="2" type="ORF">LG35_08325</name>
</gene>
<dbReference type="SUPFAM" id="SSF56281">
    <property type="entry name" value="Metallo-hydrolase/oxidoreductase"/>
    <property type="match status" value="1"/>
</dbReference>
<organism evidence="2 3">
    <name type="scientific">Alistipes inops</name>
    <dbReference type="NCBI Taxonomy" id="1501391"/>
    <lineage>
        <taxon>Bacteria</taxon>
        <taxon>Pseudomonadati</taxon>
        <taxon>Bacteroidota</taxon>
        <taxon>Bacteroidia</taxon>
        <taxon>Bacteroidales</taxon>
        <taxon>Rikenellaceae</taxon>
        <taxon>Alistipes</taxon>
    </lineage>
</organism>
<dbReference type="CDD" id="cd16279">
    <property type="entry name" value="metallo-hydrolase-like_MBL-fold"/>
    <property type="match status" value="1"/>
</dbReference>
<dbReference type="InterPro" id="IPR001279">
    <property type="entry name" value="Metallo-B-lactamas"/>
</dbReference>
<evidence type="ECO:0000313" key="3">
    <source>
        <dbReference type="Proteomes" id="UP000030889"/>
    </source>
</evidence>
<dbReference type="Proteomes" id="UP000030889">
    <property type="component" value="Unassembled WGS sequence"/>
</dbReference>
<protein>
    <submittedName>
        <fullName evidence="2">Beta-lactamase</fullName>
    </submittedName>
</protein>
<evidence type="ECO:0000259" key="1">
    <source>
        <dbReference type="Pfam" id="PF12706"/>
    </source>
</evidence>
<dbReference type="InterPro" id="IPR036866">
    <property type="entry name" value="RibonucZ/Hydroxyglut_hydro"/>
</dbReference>
<proteinExistence type="predicted"/>
<evidence type="ECO:0000313" key="2">
    <source>
        <dbReference type="EMBL" id="KHE41576.1"/>
    </source>
</evidence>
<dbReference type="EMBL" id="JRGF01000010">
    <property type="protein sequence ID" value="KHE41576.1"/>
    <property type="molecule type" value="Genomic_DNA"/>
</dbReference>
<name>A0ABR4YJ66_9BACT</name>
<dbReference type="Pfam" id="PF12706">
    <property type="entry name" value="Lactamase_B_2"/>
    <property type="match status" value="1"/>
</dbReference>
<feature type="domain" description="Metallo-beta-lactamase" evidence="1">
    <location>
        <begin position="74"/>
        <end position="253"/>
    </location>
</feature>
<dbReference type="RefSeq" id="WP_035473882.1">
    <property type="nucleotide sequence ID" value="NZ_JRGF01000010.1"/>
</dbReference>
<accession>A0ABR4YJ66</accession>
<comment type="caution">
    <text evidence="2">The sequence shown here is derived from an EMBL/GenBank/DDBJ whole genome shotgun (WGS) entry which is preliminary data.</text>
</comment>
<dbReference type="PANTHER" id="PTHR42663">
    <property type="entry name" value="HYDROLASE C777.06C-RELATED-RELATED"/>
    <property type="match status" value="1"/>
</dbReference>